<evidence type="ECO:0000313" key="10">
    <source>
        <dbReference type="Proteomes" id="UP000006069"/>
    </source>
</evidence>
<keyword evidence="3" id="KW-0813">Transport</keyword>
<feature type="transmembrane region" description="Helical" evidence="8">
    <location>
        <begin position="102"/>
        <end position="120"/>
    </location>
</feature>
<feature type="transmembrane region" description="Helical" evidence="8">
    <location>
        <begin position="315"/>
        <end position="334"/>
    </location>
</feature>
<keyword evidence="10" id="KW-1185">Reference proteome</keyword>
<evidence type="ECO:0000256" key="2">
    <source>
        <dbReference type="ARBA" id="ARBA00007935"/>
    </source>
</evidence>
<evidence type="ECO:0000256" key="3">
    <source>
        <dbReference type="ARBA" id="ARBA00022448"/>
    </source>
</evidence>
<evidence type="ECO:0000256" key="6">
    <source>
        <dbReference type="ARBA" id="ARBA00022989"/>
    </source>
</evidence>
<dbReference type="PATRIC" id="fig|742818.3.peg.545"/>
<evidence type="ECO:0000256" key="7">
    <source>
        <dbReference type="ARBA" id="ARBA00023136"/>
    </source>
</evidence>
<proteinExistence type="inferred from homology"/>
<feature type="transmembrane region" description="Helical" evidence="8">
    <location>
        <begin position="155"/>
        <end position="176"/>
    </location>
</feature>
<dbReference type="FunFam" id="1.10.3470.10:FF:000001">
    <property type="entry name" value="Vitamin B12 ABC transporter permease BtuC"/>
    <property type="match status" value="1"/>
</dbReference>
<organism evidence="9 10">
    <name type="scientific">Slackia piriformis YIT 12062</name>
    <dbReference type="NCBI Taxonomy" id="742818"/>
    <lineage>
        <taxon>Bacteria</taxon>
        <taxon>Bacillati</taxon>
        <taxon>Actinomycetota</taxon>
        <taxon>Coriobacteriia</taxon>
        <taxon>Eggerthellales</taxon>
        <taxon>Eggerthellaceae</taxon>
        <taxon>Slackia</taxon>
    </lineage>
</organism>
<feature type="transmembrane region" description="Helical" evidence="8">
    <location>
        <begin position="182"/>
        <end position="199"/>
    </location>
</feature>
<feature type="transmembrane region" description="Helical" evidence="8">
    <location>
        <begin position="287"/>
        <end position="309"/>
    </location>
</feature>
<evidence type="ECO:0000256" key="4">
    <source>
        <dbReference type="ARBA" id="ARBA00022475"/>
    </source>
</evidence>
<reference evidence="9 10" key="1">
    <citation type="submission" date="2012-08" db="EMBL/GenBank/DDBJ databases">
        <title>The Genome Sequence of Slackia piriformis YIT 12062.</title>
        <authorList>
            <consortium name="The Broad Institute Genome Sequencing Platform"/>
            <person name="Earl A."/>
            <person name="Ward D."/>
            <person name="Feldgarden M."/>
            <person name="Gevers D."/>
            <person name="Morotomi M."/>
            <person name="Walker B."/>
            <person name="Young S.K."/>
            <person name="Zeng Q."/>
            <person name="Gargeya S."/>
            <person name="Fitzgerald M."/>
            <person name="Haas B."/>
            <person name="Abouelleil A."/>
            <person name="Alvarado L."/>
            <person name="Arachchi H.M."/>
            <person name="Berlin A.M."/>
            <person name="Chapman S.B."/>
            <person name="Goldberg J."/>
            <person name="Griggs A."/>
            <person name="Gujja S."/>
            <person name="Hansen M."/>
            <person name="Howarth C."/>
            <person name="Imamovic A."/>
            <person name="Larimer J."/>
            <person name="McCowen C."/>
            <person name="Montmayeur A."/>
            <person name="Murphy C."/>
            <person name="Neiman D."/>
            <person name="Pearson M."/>
            <person name="Priest M."/>
            <person name="Roberts A."/>
            <person name="Saif S."/>
            <person name="Shea T."/>
            <person name="Sisk P."/>
            <person name="Sykes S."/>
            <person name="Wortman J."/>
            <person name="Nusbaum C."/>
            <person name="Birren B."/>
        </authorList>
    </citation>
    <scope>NUCLEOTIDE SEQUENCE [LARGE SCALE GENOMIC DNA]</scope>
    <source>
        <strain evidence="9 10">YIT 12062</strain>
    </source>
</reference>
<protein>
    <recommendedName>
        <fullName evidence="11">Iron ABC transporter permease</fullName>
    </recommendedName>
</protein>
<dbReference type="SUPFAM" id="SSF81345">
    <property type="entry name" value="ABC transporter involved in vitamin B12 uptake, BtuC"/>
    <property type="match status" value="1"/>
</dbReference>
<dbReference type="Proteomes" id="UP000006069">
    <property type="component" value="Unassembled WGS sequence"/>
</dbReference>
<feature type="transmembrane region" description="Helical" evidence="8">
    <location>
        <begin position="206"/>
        <end position="227"/>
    </location>
</feature>
<feature type="transmembrane region" description="Helical" evidence="8">
    <location>
        <begin position="126"/>
        <end position="148"/>
    </location>
</feature>
<comment type="caution">
    <text evidence="9">The sequence shown here is derived from an EMBL/GenBank/DDBJ whole genome shotgun (WGS) entry which is preliminary data.</text>
</comment>
<evidence type="ECO:0000313" key="9">
    <source>
        <dbReference type="EMBL" id="EJZ84189.1"/>
    </source>
</evidence>
<dbReference type="Pfam" id="PF01032">
    <property type="entry name" value="FecCD"/>
    <property type="match status" value="1"/>
</dbReference>
<dbReference type="InterPro" id="IPR000522">
    <property type="entry name" value="ABC_transptr_permease_BtuC"/>
</dbReference>
<evidence type="ECO:0000256" key="8">
    <source>
        <dbReference type="SAM" id="Phobius"/>
    </source>
</evidence>
<dbReference type="Gene3D" id="1.10.3470.10">
    <property type="entry name" value="ABC transporter involved in vitamin B12 uptake, BtuC"/>
    <property type="match status" value="1"/>
</dbReference>
<dbReference type="RefSeq" id="WP_009138727.1">
    <property type="nucleotide sequence ID" value="NZ_JH815198.1"/>
</dbReference>
<keyword evidence="5 8" id="KW-0812">Transmembrane</keyword>
<dbReference type="eggNOG" id="COG0609">
    <property type="taxonomic scope" value="Bacteria"/>
</dbReference>
<feature type="transmembrane region" description="Helical" evidence="8">
    <location>
        <begin position="70"/>
        <end position="90"/>
    </location>
</feature>
<feature type="transmembrane region" description="Helical" evidence="8">
    <location>
        <begin position="247"/>
        <end position="275"/>
    </location>
</feature>
<dbReference type="InterPro" id="IPR037294">
    <property type="entry name" value="ABC_BtuC-like"/>
</dbReference>
<comment type="similarity">
    <text evidence="2">Belongs to the binding-protein-dependent transport system permease family. FecCD subfamily.</text>
</comment>
<name>K0YXB5_9ACTN</name>
<dbReference type="CDD" id="cd06550">
    <property type="entry name" value="TM_ABC_iron-siderophores_like"/>
    <property type="match status" value="1"/>
</dbReference>
<dbReference type="InParanoid" id="K0YXB5"/>
<keyword evidence="4" id="KW-1003">Cell membrane</keyword>
<dbReference type="GO" id="GO:0022857">
    <property type="term" value="F:transmembrane transporter activity"/>
    <property type="evidence" value="ECO:0007669"/>
    <property type="project" value="InterPro"/>
</dbReference>
<dbReference type="PANTHER" id="PTHR30472">
    <property type="entry name" value="FERRIC ENTEROBACTIN TRANSPORT SYSTEM PERMEASE PROTEIN"/>
    <property type="match status" value="1"/>
</dbReference>
<keyword evidence="6 8" id="KW-1133">Transmembrane helix</keyword>
<sequence>MPTAAFDAARRVRGRSTACVVVASLGGLAALVVLAFLTGSSSVSFGELATWLAGGDVDEAAKNILVNVRLPRVAAALLAGAALAVAGAIIQAVLDNPLASPNVIGVNSGAGLFVLMAAAFFPQVPWISPCAAFVGALATAAVIFVISLNAGVSRLTVVLSGIAITTVFGAGMNTILIVAPDAYVGSSMFLAGGFSGVLLRDLAWPAALIAVGLAAGFSGAHRLNIIALGDDMAHALGLHVRASRLGMLAVAALLAGAAVSFAGLLGFVGLIIPHIVRFLAGHDNRAVLPISALLGAAFVVGCDLLTRVLFAPYEVPVGILMAFAGGPFFIYLIFKNRRGGLD</sequence>
<evidence type="ECO:0000256" key="1">
    <source>
        <dbReference type="ARBA" id="ARBA00004651"/>
    </source>
</evidence>
<evidence type="ECO:0008006" key="11">
    <source>
        <dbReference type="Google" id="ProtNLM"/>
    </source>
</evidence>
<dbReference type="AlphaFoldDB" id="K0YXB5"/>
<dbReference type="PANTHER" id="PTHR30472:SF25">
    <property type="entry name" value="ABC TRANSPORTER PERMEASE PROTEIN MJ0876-RELATED"/>
    <property type="match status" value="1"/>
</dbReference>
<comment type="subcellular location">
    <subcellularLocation>
        <location evidence="1">Cell membrane</location>
        <topology evidence="1">Multi-pass membrane protein</topology>
    </subcellularLocation>
</comment>
<dbReference type="OrthoDB" id="9782305at2"/>
<accession>K0YXB5</accession>
<evidence type="ECO:0000256" key="5">
    <source>
        <dbReference type="ARBA" id="ARBA00022692"/>
    </source>
</evidence>
<keyword evidence="7 8" id="KW-0472">Membrane</keyword>
<gene>
    <name evidence="9" type="ORF">HMPREF9451_00498</name>
</gene>
<dbReference type="HOGENOM" id="CLU_013016_1_1_11"/>
<dbReference type="EMBL" id="ADMD01000002">
    <property type="protein sequence ID" value="EJZ84189.1"/>
    <property type="molecule type" value="Genomic_DNA"/>
</dbReference>
<dbReference type="GO" id="GO:0005886">
    <property type="term" value="C:plasma membrane"/>
    <property type="evidence" value="ECO:0007669"/>
    <property type="project" value="UniProtKB-SubCell"/>
</dbReference>